<feature type="chain" id="PRO_5040936336" evidence="1">
    <location>
        <begin position="26"/>
        <end position="483"/>
    </location>
</feature>
<comment type="caution">
    <text evidence="4">The sequence shown here is derived from an EMBL/GenBank/DDBJ whole genome shotgun (WGS) entry which is preliminary data.</text>
</comment>
<dbReference type="Proteomes" id="UP001139559">
    <property type="component" value="Unassembled WGS sequence"/>
</dbReference>
<feature type="domain" description="DUF6851" evidence="2">
    <location>
        <begin position="65"/>
        <end position="205"/>
    </location>
</feature>
<protein>
    <submittedName>
        <fullName evidence="4">Vanadium-dependent haloperoxidase</fullName>
    </submittedName>
</protein>
<feature type="domain" description="Vanadium-dependent haloperoxidase NapH1-like second helical-bundle" evidence="3">
    <location>
        <begin position="312"/>
        <end position="478"/>
    </location>
</feature>
<dbReference type="AlphaFoldDB" id="A0A9X1XEX3"/>
<dbReference type="CDD" id="cd03398">
    <property type="entry name" value="PAP2_haloperoxidase"/>
    <property type="match status" value="1"/>
</dbReference>
<name>A0A9X1XEX3_9VIBR</name>
<evidence type="ECO:0000259" key="3">
    <source>
        <dbReference type="Pfam" id="PF22778"/>
    </source>
</evidence>
<dbReference type="InterPro" id="IPR055161">
    <property type="entry name" value="NapH1-like_2nd"/>
</dbReference>
<dbReference type="PANTHER" id="PTHR34599:SF2">
    <property type="entry name" value="TRAF-TYPE DOMAIN-CONTAINING PROTEIN"/>
    <property type="match status" value="1"/>
</dbReference>
<feature type="signal peptide" evidence="1">
    <location>
        <begin position="1"/>
        <end position="25"/>
    </location>
</feature>
<dbReference type="InterPro" id="IPR049283">
    <property type="entry name" value="DUF6851"/>
</dbReference>
<keyword evidence="1" id="KW-0732">Signal</keyword>
<dbReference type="Gene3D" id="1.10.606.20">
    <property type="match status" value="1"/>
</dbReference>
<proteinExistence type="predicted"/>
<evidence type="ECO:0000313" key="4">
    <source>
        <dbReference type="EMBL" id="MCK6261752.1"/>
    </source>
</evidence>
<dbReference type="InterPro" id="IPR052559">
    <property type="entry name" value="V-haloperoxidase"/>
</dbReference>
<keyword evidence="5" id="KW-1185">Reference proteome</keyword>
<evidence type="ECO:0000313" key="5">
    <source>
        <dbReference type="Proteomes" id="UP001139559"/>
    </source>
</evidence>
<dbReference type="RefSeq" id="WP_248006878.1">
    <property type="nucleotide sequence ID" value="NZ_JAJHVV010000001.1"/>
</dbReference>
<accession>A0A9X1XEX3</accession>
<gene>
    <name evidence="4" type="ORF">KP803_00530</name>
</gene>
<dbReference type="Pfam" id="PF21167">
    <property type="entry name" value="DUF6851"/>
    <property type="match status" value="1"/>
</dbReference>
<organism evidence="4 5">
    <name type="scientific">Vibrio amylolyticus</name>
    <dbReference type="NCBI Taxonomy" id="2847292"/>
    <lineage>
        <taxon>Bacteria</taxon>
        <taxon>Pseudomonadati</taxon>
        <taxon>Pseudomonadota</taxon>
        <taxon>Gammaproteobacteria</taxon>
        <taxon>Vibrionales</taxon>
        <taxon>Vibrionaceae</taxon>
        <taxon>Vibrio</taxon>
    </lineage>
</organism>
<dbReference type="InterPro" id="IPR036938">
    <property type="entry name" value="PAP2/HPO_sf"/>
</dbReference>
<sequence>MFLLKRMPLKLIAGLSLLFSFNGLAIDLKNGNAAAEVVIPSAIGAIFEASPSGGDATLVLRATTLLTNAWFDASAPYHPTAVGVYSTIERRPANENEDNENINIALLYASQHILKSLYPHRSSEWEAMLSNLGLDPHNASTDIISPIGIGNVAGQAIVEVREHDGMNQLGDEGGKVHNRMPYQDYLGYKPKNTAYRLINPSAWQPAILSTGHGLYRVQQFVTPQHRKTLPYTYDSVHAFRSPRPSASKVYNWSAYVEQADQVLQESANLDDHKKMYAEFFDDKIFSLGFSALYASQVNNLSLIEFIHYDFLTNVAAFDTSIAIWKEKYKHDAVRPFSAIAFIYRDNPVTAWGGIGQGTVTDIPASQWTSYLNVADHPEYPSASASFCAAHAQTSRLYLGSDELGYVVPVNQGSSKVEPDITPSQPIELEFETWTDLEDKCGQSRVWAGVHFPASVPAGQDIGREIGQIAYEFVMAKINPSGAN</sequence>
<reference evidence="4" key="1">
    <citation type="submission" date="2021-11" db="EMBL/GenBank/DDBJ databases">
        <title>Vibrio ZSDE26 sp. nov. and Vibrio ZSDZ34 sp. nov., isolated from coastal seawater in Qingdao.</title>
        <authorList>
            <person name="Zhang P."/>
        </authorList>
    </citation>
    <scope>NUCLEOTIDE SEQUENCE</scope>
    <source>
        <strain evidence="4">ZSDE26</strain>
    </source>
</reference>
<dbReference type="PANTHER" id="PTHR34599">
    <property type="entry name" value="PEROXIDASE-RELATED"/>
    <property type="match status" value="1"/>
</dbReference>
<dbReference type="Pfam" id="PF22778">
    <property type="entry name" value="VCPO_2nd"/>
    <property type="match status" value="1"/>
</dbReference>
<dbReference type="SUPFAM" id="SSF48317">
    <property type="entry name" value="Acid phosphatase/Vanadium-dependent haloperoxidase"/>
    <property type="match status" value="1"/>
</dbReference>
<dbReference type="EMBL" id="JAJHVV010000001">
    <property type="protein sequence ID" value="MCK6261752.1"/>
    <property type="molecule type" value="Genomic_DNA"/>
</dbReference>
<evidence type="ECO:0000259" key="2">
    <source>
        <dbReference type="Pfam" id="PF21167"/>
    </source>
</evidence>
<evidence type="ECO:0000256" key="1">
    <source>
        <dbReference type="SAM" id="SignalP"/>
    </source>
</evidence>